<evidence type="ECO:0000313" key="3">
    <source>
        <dbReference type="Proteomes" id="UP000771797"/>
    </source>
</evidence>
<name>A0ABQ6Y8E1_9GAMM</name>
<dbReference type="RefSeq" id="WP_159660611.1">
    <property type="nucleotide sequence ID" value="NZ_AQPF01000012.1"/>
</dbReference>
<accession>A0ABQ6Y8E1</accession>
<keyword evidence="3" id="KW-1185">Reference proteome</keyword>
<organism evidence="2 3">
    <name type="scientific">Alcanivorax xiamenensis</name>
    <dbReference type="NCBI Taxonomy" id="1177156"/>
    <lineage>
        <taxon>Bacteria</taxon>
        <taxon>Pseudomonadati</taxon>
        <taxon>Pseudomonadota</taxon>
        <taxon>Gammaproteobacteria</taxon>
        <taxon>Oceanospirillales</taxon>
        <taxon>Alcanivoracaceae</taxon>
        <taxon>Alcanivorax</taxon>
    </lineage>
</organism>
<keyword evidence="1" id="KW-1133">Transmembrane helix</keyword>
<dbReference type="Proteomes" id="UP000771797">
    <property type="component" value="Unassembled WGS sequence"/>
</dbReference>
<comment type="caution">
    <text evidence="2">The sequence shown here is derived from an EMBL/GenBank/DDBJ whole genome shotgun (WGS) entry which is preliminary data.</text>
</comment>
<dbReference type="EMBL" id="AQPF01000012">
    <property type="protein sequence ID" value="KAF0805867.1"/>
    <property type="molecule type" value="Genomic_DNA"/>
</dbReference>
<feature type="transmembrane region" description="Helical" evidence="1">
    <location>
        <begin position="20"/>
        <end position="40"/>
    </location>
</feature>
<evidence type="ECO:0008006" key="4">
    <source>
        <dbReference type="Google" id="ProtNLM"/>
    </source>
</evidence>
<keyword evidence="1" id="KW-0472">Membrane</keyword>
<protein>
    <recommendedName>
        <fullName evidence="4">DUF2489 domain-containing protein</fullName>
    </recommendedName>
</protein>
<keyword evidence="1" id="KW-0812">Transmembrane</keyword>
<evidence type="ECO:0000256" key="1">
    <source>
        <dbReference type="SAM" id="Phobius"/>
    </source>
</evidence>
<evidence type="ECO:0000313" key="2">
    <source>
        <dbReference type="EMBL" id="KAF0805867.1"/>
    </source>
</evidence>
<proteinExistence type="predicted"/>
<reference evidence="2 3" key="1">
    <citation type="submission" date="2012-09" db="EMBL/GenBank/DDBJ databases">
        <title>Genome Sequence of alkane-degrading Bacterium Alcanivorax sp. 6-D-6.</title>
        <authorList>
            <person name="Lai Q."/>
            <person name="Shao Z."/>
        </authorList>
    </citation>
    <scope>NUCLEOTIDE SEQUENCE [LARGE SCALE GENOMIC DNA]</scope>
    <source>
        <strain evidence="2 3">6-D-6</strain>
    </source>
</reference>
<sequence>MSLNELLSKKEGAMSEAHWTQILAAMLTPTVAILGSYIAWRQWKTAENRLKFDLFERRFAVYNAARKLIGSIAQSGKIEDEKLRDFLHATREAKWLFNEQLASYLDNEIWSKAVDLQTLDSELVGMPAGEERTNNIREQSEIKKWLVAQMREMDKKFSLFLKVGH</sequence>
<gene>
    <name evidence="2" type="ORF">A6D6_01923</name>
</gene>